<evidence type="ECO:0000256" key="2">
    <source>
        <dbReference type="ARBA" id="ARBA00022692"/>
    </source>
</evidence>
<evidence type="ECO:0000313" key="6">
    <source>
        <dbReference type="Proteomes" id="UP000639772"/>
    </source>
</evidence>
<gene>
    <name evidence="5" type="ORF">HPP92_024092</name>
</gene>
<dbReference type="InterPro" id="IPR023271">
    <property type="entry name" value="Aquaporin-like"/>
</dbReference>
<dbReference type="SUPFAM" id="SSF81338">
    <property type="entry name" value="Aquaporin-like"/>
    <property type="match status" value="1"/>
</dbReference>
<evidence type="ECO:0000256" key="4">
    <source>
        <dbReference type="ARBA" id="ARBA00023136"/>
    </source>
</evidence>
<dbReference type="Proteomes" id="UP000639772">
    <property type="component" value="Chromosome 13"/>
</dbReference>
<dbReference type="GO" id="GO:0016020">
    <property type="term" value="C:membrane"/>
    <property type="evidence" value="ECO:0007669"/>
    <property type="project" value="UniProtKB-SubCell"/>
</dbReference>
<evidence type="ECO:0000256" key="3">
    <source>
        <dbReference type="ARBA" id="ARBA00022989"/>
    </source>
</evidence>
<dbReference type="EMBL" id="JADCNM010000013">
    <property type="protein sequence ID" value="KAG0456304.1"/>
    <property type="molecule type" value="Genomic_DNA"/>
</dbReference>
<dbReference type="GO" id="GO:0015267">
    <property type="term" value="F:channel activity"/>
    <property type="evidence" value="ECO:0007669"/>
    <property type="project" value="InterPro"/>
</dbReference>
<keyword evidence="2" id="KW-0812">Transmembrane</keyword>
<dbReference type="Pfam" id="PF00230">
    <property type="entry name" value="MIP"/>
    <property type="match status" value="1"/>
</dbReference>
<organism evidence="5 6">
    <name type="scientific">Vanilla planifolia</name>
    <name type="common">Vanilla</name>
    <dbReference type="NCBI Taxonomy" id="51239"/>
    <lineage>
        <taxon>Eukaryota</taxon>
        <taxon>Viridiplantae</taxon>
        <taxon>Streptophyta</taxon>
        <taxon>Embryophyta</taxon>
        <taxon>Tracheophyta</taxon>
        <taxon>Spermatophyta</taxon>
        <taxon>Magnoliopsida</taxon>
        <taxon>Liliopsida</taxon>
        <taxon>Asparagales</taxon>
        <taxon>Orchidaceae</taxon>
        <taxon>Vanilloideae</taxon>
        <taxon>Vanilleae</taxon>
        <taxon>Vanilla</taxon>
    </lineage>
</organism>
<dbReference type="OrthoDB" id="3222at2759"/>
<name>A0A835PMW9_VANPL</name>
<dbReference type="InterPro" id="IPR000425">
    <property type="entry name" value="MIP"/>
</dbReference>
<comment type="subcellular location">
    <subcellularLocation>
        <location evidence="1">Membrane</location>
        <topology evidence="1">Multi-pass membrane protein</topology>
    </subcellularLocation>
</comment>
<keyword evidence="3" id="KW-1133">Transmembrane helix</keyword>
<evidence type="ECO:0000256" key="1">
    <source>
        <dbReference type="ARBA" id="ARBA00004141"/>
    </source>
</evidence>
<dbReference type="AlphaFoldDB" id="A0A835PMW9"/>
<protein>
    <submittedName>
        <fullName evidence="5">Uncharacterized protein</fullName>
    </submittedName>
</protein>
<comment type="caution">
    <text evidence="5">The sequence shown here is derived from an EMBL/GenBank/DDBJ whole genome shotgun (WGS) entry which is preliminary data.</text>
</comment>
<keyword evidence="4" id="KW-0472">Membrane</keyword>
<reference evidence="5 6" key="1">
    <citation type="journal article" date="2020" name="Nat. Food">
        <title>A phased Vanilla planifolia genome enables genetic improvement of flavour and production.</title>
        <authorList>
            <person name="Hasing T."/>
            <person name="Tang H."/>
            <person name="Brym M."/>
            <person name="Khazi F."/>
            <person name="Huang T."/>
            <person name="Chambers A.H."/>
        </authorList>
    </citation>
    <scope>NUCLEOTIDE SEQUENCE [LARGE SCALE GENOMIC DNA]</scope>
    <source>
        <tissue evidence="5">Leaf</tissue>
    </source>
</reference>
<proteinExistence type="predicted"/>
<evidence type="ECO:0000313" key="5">
    <source>
        <dbReference type="EMBL" id="KAG0456304.1"/>
    </source>
</evidence>
<accession>A0A835PMW9</accession>
<sequence>MNPARSLGPAIVTNNFNKIWIYLISPVIGWEGQFGFSRSIPWKRWDYHADYHYVFRERLKKLAIGPKATGYLGDVDISVVSSTAYFPITFSRLYSPL</sequence>
<dbReference type="Gene3D" id="1.20.1080.10">
    <property type="entry name" value="Glycerol uptake facilitator protein"/>
    <property type="match status" value="1"/>
</dbReference>